<gene>
    <name evidence="1" type="primary">yqfC</name>
    <name evidence="1" type="ORF">H8689_06420</name>
</gene>
<dbReference type="Proteomes" id="UP000601522">
    <property type="component" value="Unassembled WGS sequence"/>
</dbReference>
<evidence type="ECO:0000313" key="1">
    <source>
        <dbReference type="EMBL" id="MBC8590767.1"/>
    </source>
</evidence>
<organism evidence="1 2">
    <name type="scientific">Wansuia hejianensis</name>
    <dbReference type="NCBI Taxonomy" id="2763667"/>
    <lineage>
        <taxon>Bacteria</taxon>
        <taxon>Bacillati</taxon>
        <taxon>Bacillota</taxon>
        <taxon>Clostridia</taxon>
        <taxon>Lachnospirales</taxon>
        <taxon>Lachnospiraceae</taxon>
        <taxon>Wansuia</taxon>
    </lineage>
</organism>
<dbReference type="NCBIfam" id="TIGR02856">
    <property type="entry name" value="spore_yqfC"/>
    <property type="match status" value="1"/>
</dbReference>
<dbReference type="InterPro" id="IPR022476">
    <property type="entry name" value="Spore_YabP/YqfC"/>
</dbReference>
<name>A0A926F2F6_9FIRM</name>
<evidence type="ECO:0000313" key="2">
    <source>
        <dbReference type="Proteomes" id="UP000601522"/>
    </source>
</evidence>
<dbReference type="EMBL" id="JACRTK010000002">
    <property type="protein sequence ID" value="MBC8590767.1"/>
    <property type="molecule type" value="Genomic_DNA"/>
</dbReference>
<sequence length="92" mass="10301">MKKNMDRAKKTLTDVLELPLDVALDLPKITIIGDMRVEIINHKGIIQYTNELIRINTNIGVVKITGNSMEIKNILIEEISIDGSIESVEIIS</sequence>
<accession>A0A926F2F6</accession>
<dbReference type="RefSeq" id="WP_249323601.1">
    <property type="nucleotide sequence ID" value="NZ_JACRTK010000002.1"/>
</dbReference>
<dbReference type="Pfam" id="PF07873">
    <property type="entry name" value="YabP"/>
    <property type="match status" value="1"/>
</dbReference>
<keyword evidence="2" id="KW-1185">Reference proteome</keyword>
<proteinExistence type="predicted"/>
<protein>
    <submittedName>
        <fullName evidence="1">Sporulation protein YqfC</fullName>
    </submittedName>
</protein>
<comment type="caution">
    <text evidence="1">The sequence shown here is derived from an EMBL/GenBank/DDBJ whole genome shotgun (WGS) entry which is preliminary data.</text>
</comment>
<dbReference type="AlphaFoldDB" id="A0A926F2F6"/>
<reference evidence="1 2" key="1">
    <citation type="submission" date="2020-08" db="EMBL/GenBank/DDBJ databases">
        <title>Genome public.</title>
        <authorList>
            <person name="Liu C."/>
            <person name="Sun Q."/>
        </authorList>
    </citation>
    <scope>NUCLEOTIDE SEQUENCE [LARGE SCALE GENOMIC DNA]</scope>
    <source>
        <strain evidence="1 2">NSJ-26</strain>
    </source>
</reference>
<dbReference type="InterPro" id="IPR022477">
    <property type="entry name" value="Spore_YqfC"/>
</dbReference>